<dbReference type="GO" id="GO:0007018">
    <property type="term" value="P:microtubule-based movement"/>
    <property type="evidence" value="ECO:0007669"/>
    <property type="project" value="InterPro"/>
</dbReference>
<gene>
    <name evidence="9" type="ORF">Plil01_001318900</name>
</gene>
<evidence type="ECO:0000256" key="4">
    <source>
        <dbReference type="ARBA" id="ARBA00023175"/>
    </source>
</evidence>
<dbReference type="PROSITE" id="PS50067">
    <property type="entry name" value="KINESIN_MOTOR_2"/>
    <property type="match status" value="1"/>
</dbReference>
<dbReference type="GO" id="GO:0003777">
    <property type="term" value="F:microtubule motor activity"/>
    <property type="evidence" value="ECO:0007669"/>
    <property type="project" value="InterPro"/>
</dbReference>
<sequence length="268" mass="30072">MESRLQAEEDAEDSREAPGSDHMHVYVRKLPLLPHELQKHEFDVITAVGQREIVIHECKMYPDMRHKYVVSHHQRFSTCYDEKVDTETVYEDAVKHLLLHAMQGGKAVCMMYGQTGSGKTSPGRSAMVRSVVMLAAITELMLVSFYLVVDLIHNRAKVLVCDDGEGNTGLVGTTEVEADSTNSLLEVLEDVKELRSTESTTVNHQSSRSHLVCYVNLRRRSSGKGALGELYGQLVLLDLAGSERNEDSFYHDAARRKEAIEITRVTSH</sequence>
<evidence type="ECO:0000256" key="3">
    <source>
        <dbReference type="ARBA" id="ARBA00022701"/>
    </source>
</evidence>
<dbReference type="OrthoDB" id="3176171at2759"/>
<evidence type="ECO:0000256" key="1">
    <source>
        <dbReference type="ARBA" id="ARBA00004245"/>
    </source>
</evidence>
<dbReference type="InterPro" id="IPR001752">
    <property type="entry name" value="Kinesin_motor_dom"/>
</dbReference>
<comment type="subcellular location">
    <subcellularLocation>
        <location evidence="1">Cytoplasm</location>
        <location evidence="1">Cytoskeleton</location>
    </subcellularLocation>
</comment>
<dbReference type="GO" id="GO:0005524">
    <property type="term" value="F:ATP binding"/>
    <property type="evidence" value="ECO:0007669"/>
    <property type="project" value="UniProtKB-UniRule"/>
</dbReference>
<dbReference type="InterPro" id="IPR027417">
    <property type="entry name" value="P-loop_NTPase"/>
</dbReference>
<keyword evidence="6" id="KW-0067">ATP-binding</keyword>
<evidence type="ECO:0000256" key="5">
    <source>
        <dbReference type="ARBA" id="ARBA00023212"/>
    </source>
</evidence>
<dbReference type="EMBL" id="BSXW01000867">
    <property type="protein sequence ID" value="GMF30847.1"/>
    <property type="molecule type" value="Genomic_DNA"/>
</dbReference>
<dbReference type="AlphaFoldDB" id="A0A9W6UEH4"/>
<feature type="binding site" evidence="6">
    <location>
        <begin position="113"/>
        <end position="120"/>
    </location>
    <ligand>
        <name>ATP</name>
        <dbReference type="ChEBI" id="CHEBI:30616"/>
    </ligand>
</feature>
<dbReference type="Pfam" id="PF00225">
    <property type="entry name" value="Kinesin"/>
    <property type="match status" value="2"/>
</dbReference>
<keyword evidence="2" id="KW-0963">Cytoplasm</keyword>
<dbReference type="Gene3D" id="3.40.850.10">
    <property type="entry name" value="Kinesin motor domain"/>
    <property type="match status" value="2"/>
</dbReference>
<evidence type="ECO:0000256" key="6">
    <source>
        <dbReference type="PROSITE-ProRule" id="PRU00283"/>
    </source>
</evidence>
<keyword evidence="4 6" id="KW-0505">Motor protein</keyword>
<accession>A0A9W6UEH4</accession>
<comment type="similarity">
    <text evidence="6">Belongs to the TRAFAC class myosin-kinesin ATPase superfamily. Kinesin family.</text>
</comment>
<dbReference type="InterPro" id="IPR036961">
    <property type="entry name" value="Kinesin_motor_dom_sf"/>
</dbReference>
<feature type="region of interest" description="Disordered" evidence="7">
    <location>
        <begin position="1"/>
        <end position="21"/>
    </location>
</feature>
<reference evidence="9" key="1">
    <citation type="submission" date="2023-04" db="EMBL/GenBank/DDBJ databases">
        <title>Phytophthora lilii NBRC 32176.</title>
        <authorList>
            <person name="Ichikawa N."/>
            <person name="Sato H."/>
            <person name="Tonouchi N."/>
        </authorList>
    </citation>
    <scope>NUCLEOTIDE SEQUENCE</scope>
    <source>
        <strain evidence="9">NBRC 32176</strain>
    </source>
</reference>
<dbReference type="PANTHER" id="PTHR47971:SF8">
    <property type="entry name" value="KINESIN-LIKE PROTEIN"/>
    <property type="match status" value="1"/>
</dbReference>
<feature type="domain" description="Kinesin motor" evidence="8">
    <location>
        <begin position="22"/>
        <end position="268"/>
    </location>
</feature>
<keyword evidence="6" id="KW-0547">Nucleotide-binding</keyword>
<dbReference type="PANTHER" id="PTHR47971">
    <property type="entry name" value="KINESIN-RELATED PROTEIN 6"/>
    <property type="match status" value="1"/>
</dbReference>
<dbReference type="InterPro" id="IPR027640">
    <property type="entry name" value="Kinesin-like_fam"/>
</dbReference>
<evidence type="ECO:0000313" key="10">
    <source>
        <dbReference type="Proteomes" id="UP001165083"/>
    </source>
</evidence>
<keyword evidence="5" id="KW-0206">Cytoskeleton</keyword>
<organism evidence="9 10">
    <name type="scientific">Phytophthora lilii</name>
    <dbReference type="NCBI Taxonomy" id="2077276"/>
    <lineage>
        <taxon>Eukaryota</taxon>
        <taxon>Sar</taxon>
        <taxon>Stramenopiles</taxon>
        <taxon>Oomycota</taxon>
        <taxon>Peronosporomycetes</taxon>
        <taxon>Peronosporales</taxon>
        <taxon>Peronosporaceae</taxon>
        <taxon>Phytophthora</taxon>
    </lineage>
</organism>
<evidence type="ECO:0000256" key="2">
    <source>
        <dbReference type="ARBA" id="ARBA00022490"/>
    </source>
</evidence>
<keyword evidence="10" id="KW-1185">Reference proteome</keyword>
<dbReference type="GO" id="GO:0008017">
    <property type="term" value="F:microtubule binding"/>
    <property type="evidence" value="ECO:0007669"/>
    <property type="project" value="InterPro"/>
</dbReference>
<evidence type="ECO:0000256" key="7">
    <source>
        <dbReference type="SAM" id="MobiDB-lite"/>
    </source>
</evidence>
<dbReference type="SMART" id="SM00129">
    <property type="entry name" value="KISc"/>
    <property type="match status" value="1"/>
</dbReference>
<keyword evidence="3" id="KW-0493">Microtubule</keyword>
<dbReference type="Proteomes" id="UP001165083">
    <property type="component" value="Unassembled WGS sequence"/>
</dbReference>
<dbReference type="SUPFAM" id="SSF52540">
    <property type="entry name" value="P-loop containing nucleoside triphosphate hydrolases"/>
    <property type="match status" value="1"/>
</dbReference>
<dbReference type="GO" id="GO:0005874">
    <property type="term" value="C:microtubule"/>
    <property type="evidence" value="ECO:0007669"/>
    <property type="project" value="UniProtKB-KW"/>
</dbReference>
<dbReference type="PRINTS" id="PR00380">
    <property type="entry name" value="KINESINHEAVY"/>
</dbReference>
<evidence type="ECO:0000259" key="8">
    <source>
        <dbReference type="PROSITE" id="PS50067"/>
    </source>
</evidence>
<proteinExistence type="inferred from homology"/>
<dbReference type="GO" id="GO:0007019">
    <property type="term" value="P:microtubule depolymerization"/>
    <property type="evidence" value="ECO:0007669"/>
    <property type="project" value="TreeGrafter"/>
</dbReference>
<protein>
    <submittedName>
        <fullName evidence="9">Unnamed protein product</fullName>
    </submittedName>
</protein>
<name>A0A9W6UEH4_9STRA</name>
<comment type="caution">
    <text evidence="9">The sequence shown here is derived from an EMBL/GenBank/DDBJ whole genome shotgun (WGS) entry which is preliminary data.</text>
</comment>
<evidence type="ECO:0000313" key="9">
    <source>
        <dbReference type="EMBL" id="GMF30847.1"/>
    </source>
</evidence>